<keyword evidence="7 13" id="KW-0067">ATP-binding</keyword>
<accession>A0ABQ2NT29</accession>
<evidence type="ECO:0000256" key="7">
    <source>
        <dbReference type="ARBA" id="ARBA00022840"/>
    </source>
</evidence>
<dbReference type="NCBIfam" id="TIGR02785">
    <property type="entry name" value="addA_Gpos"/>
    <property type="match status" value="1"/>
</dbReference>
<evidence type="ECO:0000256" key="9">
    <source>
        <dbReference type="ARBA" id="ARBA00023204"/>
    </source>
</evidence>
<comment type="similarity">
    <text evidence="13">Belongs to the helicase family. AddA subfamily.</text>
</comment>
<evidence type="ECO:0000256" key="1">
    <source>
        <dbReference type="ARBA" id="ARBA00022722"/>
    </source>
</evidence>
<sequence length="1240" mass="144164">MVKWTEEQEQAIYQSGTDILVAAAAGSGKTAVLVERIIQKLLKEDDAINIDELLVVTFTNAAAQEMRARVGAALEKSLAEKPGSLHLKKQLSLLQRASISTLHSFCLDIVRKNAYMIDLDPSFRIADDVEMDMIKREVLDDLLEGWYDDSNQEQEQFFEVVNRFSNDRSDRDVEELILKTANFAVQHPSPKKWLHQLTTNYEIEENWTEETIPWLQEVKEEIANQLKAMKQENALAIAVAREPDGPYHYLDALEKDTAVLEAATEKLSQWDILHQFVHDTKFAALSRKKVEDNPEKREQVKAFRKKVKDRWDKMKEKWFVRSLAAHIQDMQGMAPVLKQMTSMVENYMDQFQQRKREQAIVDFNDLEHYCLEILMETDEDGAPNGASPIAIQLQKQYKEVLVDEYQDTNLVQESILQLVRNPEDNGNMFMVGDVKQSIYGFRHAEPSLFIEKYKQFAATNYPAERIDLNRNFRSREEVLIGANYLFRQLFDEEVGDIEYDHDQDAELIYGNRLYDEFPLHSNPELLMIDNPQGQKSGEGEETGEDLEKAQIEARAYAKKIREWIGAEGTDTPMQVVDKGAGQHRNLMYRDIVILMRSMTWTPVIMDELKKQGIPVYAELTSGYFEAIEIRVMISLLKIIDNPRQDIPLAAVLRSPVVGLKENDLAAIRLANRHGNFYDALIAYLEQEENQVTVQLKEFLELLGTFRLSAQQGALSELIWQIYRETGYYDFVGGIPGGKQRQANLRALYDRARSYEETSFRGLYRFLRFIERMEEEQKDLGAARALSEQEDVVRIMTIHKSKGLEFPVVILGGMDKEFNMMDLNEKYLLHKDLGFASKFIDPDKRIQYSTLFYHAMREKIRREQLSEEIRLLYVALTRAEEKLFMVGTVNSAEKRKASWSWLVHHAEWVLPAYFRVGAKNYLDWVGPALIRHPQAEILREEEIGTGVLSEITDDSSKWNVHIHPSQDLIFLENTLQQKQDALKNQIRNWDRLEQENKDLDTWVDRRLSYQYPYQQAVHSRAKQSVTELKRQQEQKDAYSDERMIPQSAIRPITNRPRFMQAEKKLTPAEKGTALHTVMQHLPLKGILSKEEVEEFMEKLVQEEKMTTPEAESVSASAIVDFLESTIAQKIFAENNVFKEVPFSLMLPAEKVYPDWKDPMKEKVLIQGVIDCIIPLEEGCIILDYKTDMITEDVTEKLEEKLRKRYKTQMELYRYAIEEIWKRPVKETYLYFFSKKLLIKGE</sequence>
<dbReference type="InterPro" id="IPR000212">
    <property type="entry name" value="DNA_helicase_UvrD/REP"/>
</dbReference>
<dbReference type="PANTHER" id="PTHR11070">
    <property type="entry name" value="UVRD / RECB / PCRA DNA HELICASE FAMILY MEMBER"/>
    <property type="match status" value="1"/>
</dbReference>
<evidence type="ECO:0000259" key="16">
    <source>
        <dbReference type="PROSITE" id="PS51198"/>
    </source>
</evidence>
<keyword evidence="9 13" id="KW-0234">DNA repair</keyword>
<dbReference type="EC" id="3.1.-.-" evidence="13"/>
<evidence type="ECO:0000256" key="15">
    <source>
        <dbReference type="SAM" id="Coils"/>
    </source>
</evidence>
<name>A0ABQ2NT29_9BACI</name>
<evidence type="ECO:0000256" key="14">
    <source>
        <dbReference type="PROSITE-ProRule" id="PRU00560"/>
    </source>
</evidence>
<dbReference type="InterPro" id="IPR014017">
    <property type="entry name" value="DNA_helicase_UvrD-like_C"/>
</dbReference>
<dbReference type="Pfam" id="PF13361">
    <property type="entry name" value="UvrD_C"/>
    <property type="match status" value="1"/>
</dbReference>
<gene>
    <name evidence="13 18" type="primary">addA</name>
    <name evidence="18" type="ORF">GCM10011346_14450</name>
</gene>
<dbReference type="InterPro" id="IPR011335">
    <property type="entry name" value="Restrct_endonuc-II-like"/>
</dbReference>
<reference evidence="19" key="1">
    <citation type="journal article" date="2019" name="Int. J. Syst. Evol. Microbiol.">
        <title>The Global Catalogue of Microorganisms (GCM) 10K type strain sequencing project: providing services to taxonomists for standard genome sequencing and annotation.</title>
        <authorList>
            <consortium name="The Broad Institute Genomics Platform"/>
            <consortium name="The Broad Institute Genome Sequencing Center for Infectious Disease"/>
            <person name="Wu L."/>
            <person name="Ma J."/>
        </authorList>
    </citation>
    <scope>NUCLEOTIDE SEQUENCE [LARGE SCALE GENOMIC DNA]</scope>
    <source>
        <strain evidence="19">CGMCC 1.7693</strain>
    </source>
</reference>
<comment type="subunit">
    <text evidence="13">Heterodimer of AddA and AddB/RexB.</text>
</comment>
<dbReference type="InterPro" id="IPR014152">
    <property type="entry name" value="AddA"/>
</dbReference>
<dbReference type="Proteomes" id="UP000641206">
    <property type="component" value="Unassembled WGS sequence"/>
</dbReference>
<evidence type="ECO:0000256" key="4">
    <source>
        <dbReference type="ARBA" id="ARBA00022801"/>
    </source>
</evidence>
<dbReference type="GO" id="GO:0004386">
    <property type="term" value="F:helicase activity"/>
    <property type="evidence" value="ECO:0007669"/>
    <property type="project" value="UniProtKB-KW"/>
</dbReference>
<dbReference type="Gene3D" id="3.90.320.10">
    <property type="match status" value="1"/>
</dbReference>
<keyword evidence="1 13" id="KW-0540">Nuclease</keyword>
<dbReference type="InterPro" id="IPR038726">
    <property type="entry name" value="PDDEXK_AddAB-type"/>
</dbReference>
<evidence type="ECO:0000256" key="13">
    <source>
        <dbReference type="HAMAP-Rule" id="MF_01451"/>
    </source>
</evidence>
<keyword evidence="8 13" id="KW-0238">DNA-binding</keyword>
<dbReference type="SUPFAM" id="SSF52980">
    <property type="entry name" value="Restriction endonuclease-like"/>
    <property type="match status" value="1"/>
</dbReference>
<dbReference type="PROSITE" id="PS51217">
    <property type="entry name" value="UVRD_HELICASE_CTER"/>
    <property type="match status" value="1"/>
</dbReference>
<protein>
    <recommendedName>
        <fullName evidence="13">ATP-dependent helicase/nuclease subunit A</fullName>
        <ecNumber evidence="13">3.1.-.-</ecNumber>
        <ecNumber evidence="13">5.6.2.4</ecNumber>
    </recommendedName>
    <alternativeName>
        <fullName evidence="13">ATP-dependent helicase/nuclease AddA</fullName>
    </alternativeName>
    <alternativeName>
        <fullName evidence="13">DNA 3'-5' helicase AddA</fullName>
    </alternativeName>
</protein>
<dbReference type="PROSITE" id="PS51198">
    <property type="entry name" value="UVRD_HELICASE_ATP_BIND"/>
    <property type="match status" value="1"/>
</dbReference>
<keyword evidence="2 13" id="KW-0547">Nucleotide-binding</keyword>
<keyword evidence="6 13" id="KW-0269">Exonuclease</keyword>
<dbReference type="EC" id="5.6.2.4" evidence="13"/>
<evidence type="ECO:0000256" key="5">
    <source>
        <dbReference type="ARBA" id="ARBA00022806"/>
    </source>
</evidence>
<comment type="cofactor">
    <cofactor evidence="13">
        <name>Mg(2+)</name>
        <dbReference type="ChEBI" id="CHEBI:18420"/>
    </cofactor>
</comment>
<dbReference type="Pfam" id="PF00580">
    <property type="entry name" value="UvrD-helicase"/>
    <property type="match status" value="1"/>
</dbReference>
<feature type="binding site" evidence="14">
    <location>
        <begin position="23"/>
        <end position="30"/>
    </location>
    <ligand>
        <name>ATP</name>
        <dbReference type="ChEBI" id="CHEBI:30616"/>
    </ligand>
</feature>
<dbReference type="CDD" id="cd17932">
    <property type="entry name" value="DEXQc_UvrD"/>
    <property type="match status" value="1"/>
</dbReference>
<dbReference type="Pfam" id="PF12705">
    <property type="entry name" value="PDDEXK_1"/>
    <property type="match status" value="1"/>
</dbReference>
<evidence type="ECO:0000313" key="18">
    <source>
        <dbReference type="EMBL" id="GGP09613.1"/>
    </source>
</evidence>
<feature type="domain" description="UvrD-like helicase ATP-binding" evidence="16">
    <location>
        <begin position="2"/>
        <end position="475"/>
    </location>
</feature>
<dbReference type="EMBL" id="BMLW01000003">
    <property type="protein sequence ID" value="GGP09613.1"/>
    <property type="molecule type" value="Genomic_DNA"/>
</dbReference>
<evidence type="ECO:0000256" key="3">
    <source>
        <dbReference type="ARBA" id="ARBA00022763"/>
    </source>
</evidence>
<dbReference type="Gene3D" id="3.40.50.300">
    <property type="entry name" value="P-loop containing nucleotide triphosphate hydrolases"/>
    <property type="match status" value="4"/>
</dbReference>
<feature type="coiled-coil region" evidence="15">
    <location>
        <begin position="967"/>
        <end position="994"/>
    </location>
</feature>
<evidence type="ECO:0000313" key="19">
    <source>
        <dbReference type="Proteomes" id="UP000641206"/>
    </source>
</evidence>
<dbReference type="InterPro" id="IPR011604">
    <property type="entry name" value="PDDEXK-like_dom_sf"/>
</dbReference>
<evidence type="ECO:0000256" key="2">
    <source>
        <dbReference type="ARBA" id="ARBA00022741"/>
    </source>
</evidence>
<comment type="function">
    <text evidence="13">The heterodimer acts as both an ATP-dependent DNA helicase and an ATP-dependent, dual-direction single-stranded exonuclease. Recognizes the chi site generating a DNA molecule suitable for the initiation of homologous recombination. The AddA nuclease domain is required for chi fragment generation; this subunit has the helicase and 3' -&gt; 5' nuclease activities.</text>
</comment>
<dbReference type="InterPro" id="IPR027417">
    <property type="entry name" value="P-loop_NTPase"/>
</dbReference>
<dbReference type="InterPro" id="IPR014016">
    <property type="entry name" value="UvrD-like_ATP-bd"/>
</dbReference>
<organism evidence="18 19">
    <name type="scientific">Oceanobacillus neutriphilus</name>
    <dbReference type="NCBI Taxonomy" id="531815"/>
    <lineage>
        <taxon>Bacteria</taxon>
        <taxon>Bacillati</taxon>
        <taxon>Bacillota</taxon>
        <taxon>Bacilli</taxon>
        <taxon>Bacillales</taxon>
        <taxon>Bacillaceae</taxon>
        <taxon>Oceanobacillus</taxon>
    </lineage>
</organism>
<keyword evidence="10 13" id="KW-0413">Isomerase</keyword>
<dbReference type="HAMAP" id="MF_01451">
    <property type="entry name" value="AddA"/>
    <property type="match status" value="1"/>
</dbReference>
<keyword evidence="15" id="KW-0175">Coiled coil</keyword>
<evidence type="ECO:0000256" key="8">
    <source>
        <dbReference type="ARBA" id="ARBA00023125"/>
    </source>
</evidence>
<keyword evidence="19" id="KW-1185">Reference proteome</keyword>
<dbReference type="RefSeq" id="WP_188733766.1">
    <property type="nucleotide sequence ID" value="NZ_BMLW01000003.1"/>
</dbReference>
<evidence type="ECO:0000259" key="17">
    <source>
        <dbReference type="PROSITE" id="PS51217"/>
    </source>
</evidence>
<dbReference type="SUPFAM" id="SSF52540">
    <property type="entry name" value="P-loop containing nucleoside triphosphate hydrolases"/>
    <property type="match status" value="1"/>
</dbReference>
<evidence type="ECO:0000256" key="12">
    <source>
        <dbReference type="ARBA" id="ARBA00048988"/>
    </source>
</evidence>
<keyword evidence="5 13" id="KW-0347">Helicase</keyword>
<comment type="caution">
    <text evidence="18">The sequence shown here is derived from an EMBL/GenBank/DDBJ whole genome shotgun (WGS) entry which is preliminary data.</text>
</comment>
<proteinExistence type="inferred from homology"/>
<evidence type="ECO:0000256" key="6">
    <source>
        <dbReference type="ARBA" id="ARBA00022839"/>
    </source>
</evidence>
<dbReference type="PANTHER" id="PTHR11070:SF48">
    <property type="entry name" value="ATP-DEPENDENT HELICASE_NUCLEASE SUBUNIT A"/>
    <property type="match status" value="1"/>
</dbReference>
<keyword evidence="4 13" id="KW-0378">Hydrolase</keyword>
<evidence type="ECO:0000256" key="11">
    <source>
        <dbReference type="ARBA" id="ARBA00034617"/>
    </source>
</evidence>
<comment type="catalytic activity">
    <reaction evidence="11 13">
        <text>Couples ATP hydrolysis with the unwinding of duplex DNA by translocating in the 3'-5' direction.</text>
        <dbReference type="EC" id="5.6.2.4"/>
    </reaction>
</comment>
<comment type="catalytic activity">
    <reaction evidence="12 13">
        <text>ATP + H2O = ADP + phosphate + H(+)</text>
        <dbReference type="Rhea" id="RHEA:13065"/>
        <dbReference type="ChEBI" id="CHEBI:15377"/>
        <dbReference type="ChEBI" id="CHEBI:15378"/>
        <dbReference type="ChEBI" id="CHEBI:30616"/>
        <dbReference type="ChEBI" id="CHEBI:43474"/>
        <dbReference type="ChEBI" id="CHEBI:456216"/>
        <dbReference type="EC" id="5.6.2.4"/>
    </reaction>
</comment>
<keyword evidence="3 13" id="KW-0227">DNA damage</keyword>
<feature type="domain" description="UvrD-like helicase C-terminal" evidence="17">
    <location>
        <begin position="510"/>
        <end position="802"/>
    </location>
</feature>
<evidence type="ECO:0000256" key="10">
    <source>
        <dbReference type="ARBA" id="ARBA00023235"/>
    </source>
</evidence>